<evidence type="ECO:0000313" key="3">
    <source>
        <dbReference type="EMBL" id="GAA0225490.1"/>
    </source>
</evidence>
<dbReference type="EMBL" id="BAAADG010000005">
    <property type="protein sequence ID" value="GAA0225490.1"/>
    <property type="molecule type" value="Genomic_DNA"/>
</dbReference>
<name>A0ABP3D8I9_9GAMM</name>
<dbReference type="PIRSF" id="PIRSF003092">
    <property type="entry name" value="MinD"/>
    <property type="match status" value="1"/>
</dbReference>
<protein>
    <submittedName>
        <fullName evidence="3">MinD/ParA family protein</fullName>
    </submittedName>
</protein>
<proteinExistence type="predicted"/>
<dbReference type="Proteomes" id="UP001501476">
    <property type="component" value="Unassembled WGS sequence"/>
</dbReference>
<dbReference type="CDD" id="cd02038">
    <property type="entry name" value="FlhG-like"/>
    <property type="match status" value="1"/>
</dbReference>
<organism evidence="3 4">
    <name type="scientific">Methylophaga marina</name>
    <dbReference type="NCBI Taxonomy" id="45495"/>
    <lineage>
        <taxon>Bacteria</taxon>
        <taxon>Pseudomonadati</taxon>
        <taxon>Pseudomonadota</taxon>
        <taxon>Gammaproteobacteria</taxon>
        <taxon>Thiotrichales</taxon>
        <taxon>Piscirickettsiaceae</taxon>
        <taxon>Methylophaga</taxon>
    </lineage>
</organism>
<evidence type="ECO:0000256" key="2">
    <source>
        <dbReference type="ARBA" id="ARBA00022840"/>
    </source>
</evidence>
<keyword evidence="2" id="KW-0067">ATP-binding</keyword>
<dbReference type="InterPro" id="IPR027417">
    <property type="entry name" value="P-loop_NTPase"/>
</dbReference>
<reference evidence="4" key="1">
    <citation type="journal article" date="2019" name="Int. J. Syst. Evol. Microbiol.">
        <title>The Global Catalogue of Microorganisms (GCM) 10K type strain sequencing project: providing services to taxonomists for standard genome sequencing and annotation.</title>
        <authorList>
            <consortium name="The Broad Institute Genomics Platform"/>
            <consortium name="The Broad Institute Genome Sequencing Center for Infectious Disease"/>
            <person name="Wu L."/>
            <person name="Ma J."/>
        </authorList>
    </citation>
    <scope>NUCLEOTIDE SEQUENCE [LARGE SCALE GENOMIC DNA]</scope>
    <source>
        <strain evidence="4">JCM 6886</strain>
    </source>
</reference>
<accession>A0ABP3D8I9</accession>
<dbReference type="PANTHER" id="PTHR43384:SF4">
    <property type="entry name" value="CELLULOSE BIOSYNTHESIS PROTEIN BCSQ-RELATED"/>
    <property type="match status" value="1"/>
</dbReference>
<dbReference type="InterPro" id="IPR050625">
    <property type="entry name" value="ParA/MinD_ATPase"/>
</dbReference>
<sequence>MAENTQPHDQAAGLRKMTQAIRPVKVIAIASGKGGVGKTNVTVNLGVALAALGKEVVLLDADLGLANIDVMLGLHPQYNLLHVLDGTKSLRDIIVEGPSGLKIIPAASGVKKMAELSTAEHAGMIQAFSEMDQHIDVLLIDSAAGIADSVITFSKAAQEVIVVVCDEPASITDAYALIKLLSREHQVERFHIVTNMCRSVQEGRELFDKISLVCDRFLDVTLDFMGIVPFDEDLRRSVKKQRSVVEAFPRSKAATAFAHLAKKIEYWPVQKQPRGHMEFFVERLIQASMEMA</sequence>
<dbReference type="Gene3D" id="3.40.50.300">
    <property type="entry name" value="P-loop containing nucleotide triphosphate hydrolases"/>
    <property type="match status" value="1"/>
</dbReference>
<dbReference type="PANTHER" id="PTHR43384">
    <property type="entry name" value="SEPTUM SITE-DETERMINING PROTEIN MIND HOMOLOG, CHLOROPLASTIC-RELATED"/>
    <property type="match status" value="1"/>
</dbReference>
<dbReference type="InterPro" id="IPR033875">
    <property type="entry name" value="FlhG"/>
</dbReference>
<keyword evidence="4" id="KW-1185">Reference proteome</keyword>
<comment type="caution">
    <text evidence="3">The sequence shown here is derived from an EMBL/GenBank/DDBJ whole genome shotgun (WGS) entry which is preliminary data.</text>
</comment>
<dbReference type="InterPro" id="IPR033756">
    <property type="entry name" value="YlxH/NBP35"/>
</dbReference>
<dbReference type="SUPFAM" id="SSF52540">
    <property type="entry name" value="P-loop containing nucleoside triphosphate hydrolases"/>
    <property type="match status" value="1"/>
</dbReference>
<keyword evidence="1" id="KW-0547">Nucleotide-binding</keyword>
<dbReference type="InterPro" id="IPR025501">
    <property type="entry name" value="MinD_FleN"/>
</dbReference>
<dbReference type="RefSeq" id="WP_286303964.1">
    <property type="nucleotide sequence ID" value="NZ_AP027741.1"/>
</dbReference>
<evidence type="ECO:0000256" key="1">
    <source>
        <dbReference type="ARBA" id="ARBA00022741"/>
    </source>
</evidence>
<evidence type="ECO:0000313" key="4">
    <source>
        <dbReference type="Proteomes" id="UP001501476"/>
    </source>
</evidence>
<gene>
    <name evidence="3" type="ORF">GCM10008964_16330</name>
</gene>
<dbReference type="Pfam" id="PF10609">
    <property type="entry name" value="ParA"/>
    <property type="match status" value="1"/>
</dbReference>